<keyword evidence="2" id="KW-0472">Membrane</keyword>
<dbReference type="Pfam" id="PF05940">
    <property type="entry name" value="NnrS"/>
    <property type="match status" value="1"/>
</dbReference>
<feature type="transmembrane region" description="Helical" evidence="2">
    <location>
        <begin position="369"/>
        <end position="388"/>
    </location>
</feature>
<feature type="transmembrane region" description="Helical" evidence="2">
    <location>
        <begin position="250"/>
        <end position="269"/>
    </location>
</feature>
<evidence type="ECO:0000313" key="3">
    <source>
        <dbReference type="EMBL" id="MFC0592913.1"/>
    </source>
</evidence>
<sequence length="433" mass="45673">MSAARAVPWSPAHPLWLCPFRPFFMLALVAGWALMGLWGGFLLLGWPLPAVPGGPFVWHAHELLLGFALAGAAGFVLTSVPEFTRTPAFGARPVRVLVGLWLAGRLGFWYSGWWPLVGLAVAALAQLGLIGGLMGLLAPRLLRDPGRRHVAFLWALALLAFVAAGFYVDALRGVAPTRWLHALVGVWMGLIVIAMSRISMSIVNASIDAQVAADGRAREPYLARPPRRNLALLAISGYTLAEFARPGGPVSAWLALAAAAAALNLLNDWHVGRPLLRRWPLLLYVVYVLMALGYALTGLALLGGGFSPNAGLHVLTTGVLGLNVYLVIAIAGYTHSGLEKSGRPWVPWGAALLVAAALARASAYALAPAALMGVAAALWCAAFALQSMRMLPVFWRPRADGGGGCDGLPPPRPAPASAPRQSTCAPEALTTDS</sequence>
<protein>
    <submittedName>
        <fullName evidence="3">NnrS family protein</fullName>
    </submittedName>
</protein>
<feature type="region of interest" description="Disordered" evidence="1">
    <location>
        <begin position="402"/>
        <end position="433"/>
    </location>
</feature>
<feature type="transmembrane region" description="Helical" evidence="2">
    <location>
        <begin position="281"/>
        <end position="306"/>
    </location>
</feature>
<dbReference type="Proteomes" id="UP001589834">
    <property type="component" value="Unassembled WGS sequence"/>
</dbReference>
<gene>
    <name evidence="3" type="ORF">ACFFGG_10110</name>
</gene>
<feature type="transmembrane region" description="Helical" evidence="2">
    <location>
        <begin position="116"/>
        <end position="138"/>
    </location>
</feature>
<dbReference type="RefSeq" id="WP_377482706.1">
    <property type="nucleotide sequence ID" value="NZ_JBHLTN010000018.1"/>
</dbReference>
<accession>A0ABV6PV26</accession>
<proteinExistence type="predicted"/>
<reference evidence="3 4" key="1">
    <citation type="submission" date="2024-09" db="EMBL/GenBank/DDBJ databases">
        <authorList>
            <person name="Sun Q."/>
            <person name="Mori K."/>
        </authorList>
    </citation>
    <scope>NUCLEOTIDE SEQUENCE [LARGE SCALE GENOMIC DNA]</scope>
    <source>
        <strain evidence="3 4">NCAIM B.02336</strain>
    </source>
</reference>
<evidence type="ECO:0000256" key="1">
    <source>
        <dbReference type="SAM" id="MobiDB-lite"/>
    </source>
</evidence>
<feature type="transmembrane region" description="Helical" evidence="2">
    <location>
        <begin position="56"/>
        <end position="77"/>
    </location>
</feature>
<dbReference type="EMBL" id="JBHLTN010000018">
    <property type="protein sequence ID" value="MFC0592913.1"/>
    <property type="molecule type" value="Genomic_DNA"/>
</dbReference>
<organism evidence="3 4">
    <name type="scientific">Ottowia pentelensis</name>
    <dbReference type="NCBI Taxonomy" id="511108"/>
    <lineage>
        <taxon>Bacteria</taxon>
        <taxon>Pseudomonadati</taxon>
        <taxon>Pseudomonadota</taxon>
        <taxon>Betaproteobacteria</taxon>
        <taxon>Burkholderiales</taxon>
        <taxon>Comamonadaceae</taxon>
        <taxon>Ottowia</taxon>
    </lineage>
</organism>
<feature type="transmembrane region" description="Helical" evidence="2">
    <location>
        <begin position="89"/>
        <end position="110"/>
    </location>
</feature>
<keyword evidence="2" id="KW-1133">Transmembrane helix</keyword>
<name>A0ABV6PV26_9BURK</name>
<evidence type="ECO:0000313" key="4">
    <source>
        <dbReference type="Proteomes" id="UP001589834"/>
    </source>
</evidence>
<feature type="transmembrane region" description="Helical" evidence="2">
    <location>
        <begin position="23"/>
        <end position="44"/>
    </location>
</feature>
<keyword evidence="4" id="KW-1185">Reference proteome</keyword>
<evidence type="ECO:0000256" key="2">
    <source>
        <dbReference type="SAM" id="Phobius"/>
    </source>
</evidence>
<feature type="transmembrane region" description="Helical" evidence="2">
    <location>
        <begin position="312"/>
        <end position="333"/>
    </location>
</feature>
<comment type="caution">
    <text evidence="3">The sequence shown here is derived from an EMBL/GenBank/DDBJ whole genome shotgun (WGS) entry which is preliminary data.</text>
</comment>
<keyword evidence="2" id="KW-0812">Transmembrane</keyword>
<dbReference type="InterPro" id="IPR010266">
    <property type="entry name" value="NnrS"/>
</dbReference>
<feature type="transmembrane region" description="Helical" evidence="2">
    <location>
        <begin position="150"/>
        <end position="168"/>
    </location>
</feature>
<feature type="transmembrane region" description="Helical" evidence="2">
    <location>
        <begin position="180"/>
        <end position="207"/>
    </location>
</feature>